<evidence type="ECO:0000259" key="5">
    <source>
        <dbReference type="SMART" id="SM00829"/>
    </source>
</evidence>
<dbReference type="SUPFAM" id="SSF51735">
    <property type="entry name" value="NAD(P)-binding Rossmann-fold domains"/>
    <property type="match status" value="1"/>
</dbReference>
<proteinExistence type="inferred from homology"/>
<name>A0A8T8WJ25_ASPJA</name>
<dbReference type="InterPro" id="IPR020843">
    <property type="entry name" value="ER"/>
</dbReference>
<accession>A0A8T8WJ25</accession>
<dbReference type="InterPro" id="IPR036291">
    <property type="entry name" value="NAD(P)-bd_dom_sf"/>
</dbReference>
<keyword evidence="2" id="KW-0547">Nucleotide-binding</keyword>
<dbReference type="Gene3D" id="3.40.50.720">
    <property type="entry name" value="NAD(P)-binding Rossmann-like Domain"/>
    <property type="match status" value="1"/>
</dbReference>
<gene>
    <name evidence="6" type="ORF">BO86DRAFT_384385</name>
</gene>
<dbReference type="PANTHER" id="PTHR45348:SF2">
    <property type="entry name" value="ZINC-TYPE ALCOHOL DEHYDROGENASE-LIKE PROTEIN C2E1P3.01"/>
    <property type="match status" value="1"/>
</dbReference>
<protein>
    <submittedName>
        <fullName evidence="6">Zinc-binding dehydrogenase</fullName>
    </submittedName>
</protein>
<evidence type="ECO:0000256" key="4">
    <source>
        <dbReference type="ARBA" id="ARBA00023002"/>
    </source>
</evidence>
<dbReference type="SUPFAM" id="SSF50129">
    <property type="entry name" value="GroES-like"/>
    <property type="match status" value="1"/>
</dbReference>
<sequence length="343" mass="37294">MDGKMRALVTIPGGKAEIREVPIPKPLSGHALIKVNATAQSNDLNGIEVSKPYVICGDDFAGTVVDANGTTLKKGQRVAGFVMGSDTDPCRGTFAQYAMVHPDYVFYIPDSVKDVEAASISLSLATATVSLKWLGIPDATDPAEKPFPVLIYGASSSVGLFAVQLCRMAGLYVIATASKRNHGLLKSLGADMIIDYWDGDWVDQVKKAATAKGGLHHVFDTISKYETTKACVQSFGEEGGHIVCIMARTAEELNLPANIKLNVALCYSVFGENLRSKDVELYQSFQDTDGARPQDQETWKKYLRLMPEWLESKALKPNPLRLQGGLDNILEGLELQKQGLQKI</sequence>
<comment type="similarity">
    <text evidence="1">Belongs to the zinc-containing alcohol dehydrogenase family.</text>
</comment>
<dbReference type="OrthoDB" id="4479697at2759"/>
<dbReference type="PANTHER" id="PTHR45348">
    <property type="entry name" value="HYPOTHETICAL OXIDOREDUCTASE (EUROFUNG)"/>
    <property type="match status" value="1"/>
</dbReference>
<dbReference type="Gene3D" id="3.90.180.10">
    <property type="entry name" value="Medium-chain alcohol dehydrogenases, catalytic domain"/>
    <property type="match status" value="1"/>
</dbReference>
<dbReference type="InterPro" id="IPR013154">
    <property type="entry name" value="ADH-like_N"/>
</dbReference>
<dbReference type="EMBL" id="KZ824911">
    <property type="protein sequence ID" value="RAH75785.1"/>
    <property type="molecule type" value="Genomic_DNA"/>
</dbReference>
<dbReference type="GeneID" id="37174567"/>
<dbReference type="InterPro" id="IPR047122">
    <property type="entry name" value="Trans-enoyl_RdTase-like"/>
</dbReference>
<dbReference type="AlphaFoldDB" id="A0A8T8WJ25"/>
<dbReference type="Proteomes" id="UP000249497">
    <property type="component" value="Unassembled WGS sequence"/>
</dbReference>
<evidence type="ECO:0000256" key="2">
    <source>
        <dbReference type="ARBA" id="ARBA00022741"/>
    </source>
</evidence>
<dbReference type="SMART" id="SM00829">
    <property type="entry name" value="PKS_ER"/>
    <property type="match status" value="1"/>
</dbReference>
<dbReference type="CDD" id="cd08249">
    <property type="entry name" value="enoyl_reductase_like"/>
    <property type="match status" value="1"/>
</dbReference>
<keyword evidence="7" id="KW-1185">Reference proteome</keyword>
<evidence type="ECO:0000313" key="7">
    <source>
        <dbReference type="Proteomes" id="UP000249497"/>
    </source>
</evidence>
<dbReference type="InterPro" id="IPR011032">
    <property type="entry name" value="GroES-like_sf"/>
</dbReference>
<dbReference type="RefSeq" id="XP_025521679.1">
    <property type="nucleotide sequence ID" value="XM_025670875.1"/>
</dbReference>
<feature type="domain" description="Enoyl reductase (ER)" evidence="5">
    <location>
        <begin position="13"/>
        <end position="340"/>
    </location>
</feature>
<dbReference type="Pfam" id="PF00107">
    <property type="entry name" value="ADH_zinc_N"/>
    <property type="match status" value="1"/>
</dbReference>
<dbReference type="GO" id="GO:0000166">
    <property type="term" value="F:nucleotide binding"/>
    <property type="evidence" value="ECO:0007669"/>
    <property type="project" value="UniProtKB-KW"/>
</dbReference>
<evidence type="ECO:0000313" key="6">
    <source>
        <dbReference type="EMBL" id="RAH75785.1"/>
    </source>
</evidence>
<organism evidence="6 7">
    <name type="scientific">Aspergillus japonicus CBS 114.51</name>
    <dbReference type="NCBI Taxonomy" id="1448312"/>
    <lineage>
        <taxon>Eukaryota</taxon>
        <taxon>Fungi</taxon>
        <taxon>Dikarya</taxon>
        <taxon>Ascomycota</taxon>
        <taxon>Pezizomycotina</taxon>
        <taxon>Eurotiomycetes</taxon>
        <taxon>Eurotiomycetidae</taxon>
        <taxon>Eurotiales</taxon>
        <taxon>Aspergillaceae</taxon>
        <taxon>Aspergillus</taxon>
        <taxon>Aspergillus subgen. Circumdati</taxon>
    </lineage>
</organism>
<keyword evidence="4" id="KW-0560">Oxidoreductase</keyword>
<dbReference type="GO" id="GO:0016651">
    <property type="term" value="F:oxidoreductase activity, acting on NAD(P)H"/>
    <property type="evidence" value="ECO:0007669"/>
    <property type="project" value="InterPro"/>
</dbReference>
<keyword evidence="3" id="KW-0521">NADP</keyword>
<reference evidence="6 7" key="1">
    <citation type="submission" date="2018-02" db="EMBL/GenBank/DDBJ databases">
        <title>The genomes of Aspergillus section Nigri reveals drivers in fungal speciation.</title>
        <authorList>
            <consortium name="DOE Joint Genome Institute"/>
            <person name="Vesth T.C."/>
            <person name="Nybo J."/>
            <person name="Theobald S."/>
            <person name="Brandl J."/>
            <person name="Frisvad J.C."/>
            <person name="Nielsen K.F."/>
            <person name="Lyhne E.K."/>
            <person name="Kogle M.E."/>
            <person name="Kuo A."/>
            <person name="Riley R."/>
            <person name="Clum A."/>
            <person name="Nolan M."/>
            <person name="Lipzen A."/>
            <person name="Salamov A."/>
            <person name="Henrissat B."/>
            <person name="Wiebenga A."/>
            <person name="De vries R.P."/>
            <person name="Grigoriev I.V."/>
            <person name="Mortensen U.H."/>
            <person name="Andersen M.R."/>
            <person name="Baker S.E."/>
        </authorList>
    </citation>
    <scope>NUCLEOTIDE SEQUENCE [LARGE SCALE GENOMIC DNA]</scope>
    <source>
        <strain evidence="6 7">CBS 114.51</strain>
    </source>
</reference>
<evidence type="ECO:0000256" key="3">
    <source>
        <dbReference type="ARBA" id="ARBA00022857"/>
    </source>
</evidence>
<evidence type="ECO:0000256" key="1">
    <source>
        <dbReference type="ARBA" id="ARBA00008072"/>
    </source>
</evidence>
<dbReference type="Pfam" id="PF08240">
    <property type="entry name" value="ADH_N"/>
    <property type="match status" value="1"/>
</dbReference>
<dbReference type="InterPro" id="IPR013149">
    <property type="entry name" value="ADH-like_C"/>
</dbReference>